<accession>A0A0R1WKL6</accession>
<dbReference type="STRING" id="1423774.FD31_GL000980"/>
<comment type="caution">
    <text evidence="1">The sequence shown here is derived from an EMBL/GenBank/DDBJ whole genome shotgun (WGS) entry which is preliminary data.</text>
</comment>
<proteinExistence type="predicted"/>
<dbReference type="PATRIC" id="fig|1423774.3.peg.1022"/>
<keyword evidence="2" id="KW-1185">Reference proteome</keyword>
<evidence type="ECO:0000313" key="2">
    <source>
        <dbReference type="Proteomes" id="UP000051302"/>
    </source>
</evidence>
<dbReference type="AlphaFoldDB" id="A0A0R1WKL6"/>
<gene>
    <name evidence="1" type="ORF">FD31_GL000980</name>
</gene>
<dbReference type="Proteomes" id="UP000051302">
    <property type="component" value="Unassembled WGS sequence"/>
</dbReference>
<reference evidence="1 2" key="1">
    <citation type="journal article" date="2015" name="Genome Announc.">
        <title>Expanding the biotechnology potential of lactobacilli through comparative genomics of 213 strains and associated genera.</title>
        <authorList>
            <person name="Sun Z."/>
            <person name="Harris H.M."/>
            <person name="McCann A."/>
            <person name="Guo C."/>
            <person name="Argimon S."/>
            <person name="Zhang W."/>
            <person name="Yang X."/>
            <person name="Jeffery I.B."/>
            <person name="Cooney J.C."/>
            <person name="Kagawa T.F."/>
            <person name="Liu W."/>
            <person name="Song Y."/>
            <person name="Salvetti E."/>
            <person name="Wrobel A."/>
            <person name="Rasinkangas P."/>
            <person name="Parkhill J."/>
            <person name="Rea M.C."/>
            <person name="O'Sullivan O."/>
            <person name="Ritari J."/>
            <person name="Douillard F.P."/>
            <person name="Paul Ross R."/>
            <person name="Yang R."/>
            <person name="Briner A.E."/>
            <person name="Felis G.E."/>
            <person name="de Vos W.M."/>
            <person name="Barrangou R."/>
            <person name="Klaenhammer T.R."/>
            <person name="Caufield P.W."/>
            <person name="Cui Y."/>
            <person name="Zhang H."/>
            <person name="O'Toole P.W."/>
        </authorList>
    </citation>
    <scope>NUCLEOTIDE SEQUENCE [LARGE SCALE GENOMIC DNA]</scope>
    <source>
        <strain evidence="1 2">DSM 16982</strain>
    </source>
</reference>
<evidence type="ECO:0000313" key="1">
    <source>
        <dbReference type="EMBL" id="KRM18434.1"/>
    </source>
</evidence>
<organism evidence="1 2">
    <name type="scientific">Companilactobacillus nantensis DSM 16982</name>
    <dbReference type="NCBI Taxonomy" id="1423774"/>
    <lineage>
        <taxon>Bacteria</taxon>
        <taxon>Bacillati</taxon>
        <taxon>Bacillota</taxon>
        <taxon>Bacilli</taxon>
        <taxon>Lactobacillales</taxon>
        <taxon>Lactobacillaceae</taxon>
        <taxon>Companilactobacillus</taxon>
    </lineage>
</organism>
<dbReference type="EMBL" id="AZFV01000002">
    <property type="protein sequence ID" value="KRM18434.1"/>
    <property type="molecule type" value="Genomic_DNA"/>
</dbReference>
<name>A0A0R1WKL6_9LACO</name>
<protein>
    <submittedName>
        <fullName evidence="1">Uncharacterized protein</fullName>
    </submittedName>
</protein>
<sequence length="55" mass="6649">MRRHSAGSTITKREFEANAFAMAAMIKEHDYDLRNMTKYQICDYFGLDYFWSRFI</sequence>